<dbReference type="InterPro" id="IPR046532">
    <property type="entry name" value="DUF6597"/>
</dbReference>
<keyword evidence="1" id="KW-0805">Transcription regulation</keyword>
<dbReference type="SMART" id="SM00342">
    <property type="entry name" value="HTH_ARAC"/>
    <property type="match status" value="1"/>
</dbReference>
<evidence type="ECO:0000256" key="3">
    <source>
        <dbReference type="ARBA" id="ARBA00023163"/>
    </source>
</evidence>
<organism evidence="5 6">
    <name type="scientific">Soonwooa buanensis</name>
    <dbReference type="NCBI Taxonomy" id="619805"/>
    <lineage>
        <taxon>Bacteria</taxon>
        <taxon>Pseudomonadati</taxon>
        <taxon>Bacteroidota</taxon>
        <taxon>Flavobacteriia</taxon>
        <taxon>Flavobacteriales</taxon>
        <taxon>Weeksellaceae</taxon>
        <taxon>Chryseobacterium group</taxon>
        <taxon>Soonwooa</taxon>
    </lineage>
</organism>
<gene>
    <name evidence="5" type="ORF">SAMN05660477_02874</name>
</gene>
<dbReference type="Pfam" id="PF20240">
    <property type="entry name" value="DUF6597"/>
    <property type="match status" value="1"/>
</dbReference>
<dbReference type="InterPro" id="IPR018060">
    <property type="entry name" value="HTH_AraC"/>
</dbReference>
<keyword evidence="6" id="KW-1185">Reference proteome</keyword>
<name>A0A1T5GIC0_9FLAO</name>
<dbReference type="PANTHER" id="PTHR46796:SF13">
    <property type="entry name" value="HTH-TYPE TRANSCRIPTIONAL ACTIVATOR RHAS"/>
    <property type="match status" value="1"/>
</dbReference>
<dbReference type="GO" id="GO:0003700">
    <property type="term" value="F:DNA-binding transcription factor activity"/>
    <property type="evidence" value="ECO:0007669"/>
    <property type="project" value="InterPro"/>
</dbReference>
<protein>
    <submittedName>
        <fullName evidence="5">AraC-type DNA-binding protein</fullName>
    </submittedName>
</protein>
<evidence type="ECO:0000256" key="2">
    <source>
        <dbReference type="ARBA" id="ARBA00023125"/>
    </source>
</evidence>
<dbReference type="Gene3D" id="1.10.10.60">
    <property type="entry name" value="Homeodomain-like"/>
    <property type="match status" value="1"/>
</dbReference>
<evidence type="ECO:0000313" key="6">
    <source>
        <dbReference type="Proteomes" id="UP000191112"/>
    </source>
</evidence>
<dbReference type="InterPro" id="IPR009057">
    <property type="entry name" value="Homeodomain-like_sf"/>
</dbReference>
<accession>A0A1T5GIC0</accession>
<reference evidence="5 6" key="1">
    <citation type="submission" date="2017-02" db="EMBL/GenBank/DDBJ databases">
        <authorList>
            <person name="Peterson S.W."/>
        </authorList>
    </citation>
    <scope>NUCLEOTIDE SEQUENCE [LARGE SCALE GENOMIC DNA]</scope>
    <source>
        <strain evidence="5 6">DSM 22323</strain>
    </source>
</reference>
<dbReference type="SUPFAM" id="SSF46689">
    <property type="entry name" value="Homeodomain-like"/>
    <property type="match status" value="1"/>
</dbReference>
<dbReference type="EMBL" id="FUYZ01000012">
    <property type="protein sequence ID" value="SKC08192.1"/>
    <property type="molecule type" value="Genomic_DNA"/>
</dbReference>
<sequence>MAIKLYIPPLELSRHIQYIWSDDLSTHSIPHEVKISKFAETNPRMYFYNPGDQSELKDQFGKTLPICHLKGIDTKKSSAIIAPKSSIIGICFFPYALQDIFDISPKELIDLQINIDDLKGQELTDALLFCETTDERLTCIYTFFYKKINSKKKNFHQAIGHLIGQNLLEHNTSLDIAAKEVNLSRRQLERIFRAQVGVSPNRYQSILRFEKALTLIKNEESLTGLSSILEYADQSHFIKDFKKYSDMTPSQFLKYKIPDSHDNTMREA</sequence>
<dbReference type="GO" id="GO:0043565">
    <property type="term" value="F:sequence-specific DNA binding"/>
    <property type="evidence" value="ECO:0007669"/>
    <property type="project" value="InterPro"/>
</dbReference>
<dbReference type="OrthoDB" id="323290at2"/>
<evidence type="ECO:0000259" key="4">
    <source>
        <dbReference type="PROSITE" id="PS01124"/>
    </source>
</evidence>
<keyword evidence="3" id="KW-0804">Transcription</keyword>
<keyword evidence="2 5" id="KW-0238">DNA-binding</keyword>
<dbReference type="STRING" id="619805.SAMN05660477_02874"/>
<dbReference type="PANTHER" id="PTHR46796">
    <property type="entry name" value="HTH-TYPE TRANSCRIPTIONAL ACTIVATOR RHAS-RELATED"/>
    <property type="match status" value="1"/>
</dbReference>
<dbReference type="Proteomes" id="UP000191112">
    <property type="component" value="Unassembled WGS sequence"/>
</dbReference>
<feature type="domain" description="HTH araC/xylS-type" evidence="4">
    <location>
        <begin position="157"/>
        <end position="255"/>
    </location>
</feature>
<evidence type="ECO:0000313" key="5">
    <source>
        <dbReference type="EMBL" id="SKC08192.1"/>
    </source>
</evidence>
<dbReference type="Pfam" id="PF12833">
    <property type="entry name" value="HTH_18"/>
    <property type="match status" value="1"/>
</dbReference>
<dbReference type="RefSeq" id="WP_079668084.1">
    <property type="nucleotide sequence ID" value="NZ_FUYZ01000012.1"/>
</dbReference>
<dbReference type="InterPro" id="IPR050204">
    <property type="entry name" value="AraC_XylS_family_regulators"/>
</dbReference>
<dbReference type="AlphaFoldDB" id="A0A1T5GIC0"/>
<proteinExistence type="predicted"/>
<dbReference type="PROSITE" id="PS01124">
    <property type="entry name" value="HTH_ARAC_FAMILY_2"/>
    <property type="match status" value="1"/>
</dbReference>
<evidence type="ECO:0000256" key="1">
    <source>
        <dbReference type="ARBA" id="ARBA00023015"/>
    </source>
</evidence>